<dbReference type="EMBL" id="JAERRC010000020">
    <property type="protein sequence ID" value="MBL0705255.1"/>
    <property type="molecule type" value="Genomic_DNA"/>
</dbReference>
<evidence type="ECO:0000259" key="4">
    <source>
        <dbReference type="Pfam" id="PF03816"/>
    </source>
</evidence>
<reference evidence="5 6" key="1">
    <citation type="submission" date="2021-01" db="EMBL/GenBank/DDBJ databases">
        <title>Genome public.</title>
        <authorList>
            <person name="Liu C."/>
            <person name="Sun Q."/>
        </authorList>
    </citation>
    <scope>NUCLEOTIDE SEQUENCE [LARGE SCALE GENOMIC DNA]</scope>
    <source>
        <strain evidence="5 6">JC656</strain>
    </source>
</reference>
<feature type="domain" description="Cell envelope-related transcriptional attenuator" evidence="4">
    <location>
        <begin position="107"/>
        <end position="251"/>
    </location>
</feature>
<feature type="transmembrane region" description="Helical" evidence="3">
    <location>
        <begin position="19"/>
        <end position="40"/>
    </location>
</feature>
<dbReference type="InterPro" id="IPR004474">
    <property type="entry name" value="LytR_CpsA_psr"/>
</dbReference>
<name>A0ABS1K0P9_9MICC</name>
<keyword evidence="3" id="KW-0472">Membrane</keyword>
<evidence type="ECO:0000313" key="5">
    <source>
        <dbReference type="EMBL" id="MBL0705255.1"/>
    </source>
</evidence>
<dbReference type="Gene3D" id="3.40.630.190">
    <property type="entry name" value="LCP protein"/>
    <property type="match status" value="1"/>
</dbReference>
<sequence>MAEPGGAADARRRRARSRLLVAVLAFLVVLGAAVGTFVLMTPRGPGPGEGAAPSPSASSAPSASSGASLPAAPSGALNILVMGSDIRGNAREAIAAQEAGGGTTDQRADMIMLVHVDAAHRRVFGISVMRDTWVDIPGHGPSKINASLALGGPQLVVETVSSLLSVRINHWALLDFDGFKAVTDALGGVDVDVPLAFTASFDTHHVFTQGVNHLDGQAALEFVRERYSFPDGDYQRVRDQQAFIRSLLAQLLTTGRVRGPAEAIGAVGLAMPYLIADSGLDATGAAALGYGLRDVDLASSAFFTLPTLGTGTSADGQSIVVPDYPGIAEVAAALASDRVGEYASAHGHS</sequence>
<keyword evidence="3" id="KW-1133">Transmembrane helix</keyword>
<accession>A0ABS1K0P9</accession>
<protein>
    <submittedName>
        <fullName evidence="5">LCP family protein</fullName>
    </submittedName>
</protein>
<proteinExistence type="inferred from homology"/>
<comment type="caution">
    <text evidence="5">The sequence shown here is derived from an EMBL/GenBank/DDBJ whole genome shotgun (WGS) entry which is preliminary data.</text>
</comment>
<organism evidence="5 6">
    <name type="scientific">Sinomonas cellulolyticus</name>
    <dbReference type="NCBI Taxonomy" id="2801916"/>
    <lineage>
        <taxon>Bacteria</taxon>
        <taxon>Bacillati</taxon>
        <taxon>Actinomycetota</taxon>
        <taxon>Actinomycetes</taxon>
        <taxon>Micrococcales</taxon>
        <taxon>Micrococcaceae</taxon>
        <taxon>Sinomonas</taxon>
    </lineage>
</organism>
<dbReference type="InterPro" id="IPR050922">
    <property type="entry name" value="LytR/CpsA/Psr_CW_biosynth"/>
</dbReference>
<dbReference type="PANTHER" id="PTHR33392">
    <property type="entry name" value="POLYISOPRENYL-TEICHOIC ACID--PEPTIDOGLYCAN TEICHOIC ACID TRANSFERASE TAGU"/>
    <property type="match status" value="1"/>
</dbReference>
<comment type="similarity">
    <text evidence="1">Belongs to the LytR/CpsA/Psr (LCP) family.</text>
</comment>
<dbReference type="Proteomes" id="UP000639051">
    <property type="component" value="Unassembled WGS sequence"/>
</dbReference>
<gene>
    <name evidence="5" type="ORF">JJE72_06990</name>
</gene>
<dbReference type="RefSeq" id="WP_189692013.1">
    <property type="nucleotide sequence ID" value="NZ_BNCM01000001.1"/>
</dbReference>
<dbReference type="Pfam" id="PF03816">
    <property type="entry name" value="LytR_cpsA_psr"/>
    <property type="match status" value="1"/>
</dbReference>
<keyword evidence="6" id="KW-1185">Reference proteome</keyword>
<evidence type="ECO:0000256" key="3">
    <source>
        <dbReference type="SAM" id="Phobius"/>
    </source>
</evidence>
<dbReference type="NCBIfam" id="TIGR00350">
    <property type="entry name" value="lytR_cpsA_psr"/>
    <property type="match status" value="1"/>
</dbReference>
<evidence type="ECO:0000256" key="2">
    <source>
        <dbReference type="SAM" id="MobiDB-lite"/>
    </source>
</evidence>
<evidence type="ECO:0000256" key="1">
    <source>
        <dbReference type="ARBA" id="ARBA00006068"/>
    </source>
</evidence>
<feature type="region of interest" description="Disordered" evidence="2">
    <location>
        <begin position="46"/>
        <end position="67"/>
    </location>
</feature>
<evidence type="ECO:0000313" key="6">
    <source>
        <dbReference type="Proteomes" id="UP000639051"/>
    </source>
</evidence>
<feature type="compositionally biased region" description="Low complexity" evidence="2">
    <location>
        <begin position="50"/>
        <end position="67"/>
    </location>
</feature>
<dbReference type="PANTHER" id="PTHR33392:SF6">
    <property type="entry name" value="POLYISOPRENYL-TEICHOIC ACID--PEPTIDOGLYCAN TEICHOIC ACID TRANSFERASE TAGU"/>
    <property type="match status" value="1"/>
</dbReference>
<keyword evidence="3" id="KW-0812">Transmembrane</keyword>